<dbReference type="InterPro" id="IPR029070">
    <property type="entry name" value="Chitinase_insertion_sf"/>
</dbReference>
<dbReference type="PANTHER" id="PTHR11177">
    <property type="entry name" value="CHITINASE"/>
    <property type="match status" value="1"/>
</dbReference>
<dbReference type="Gene3D" id="3.10.50.10">
    <property type="match status" value="1"/>
</dbReference>
<dbReference type="SUPFAM" id="SSF51445">
    <property type="entry name" value="(Trans)glycosidases"/>
    <property type="match status" value="1"/>
</dbReference>
<dbReference type="EMBL" id="JAFCIX010000102">
    <property type="protein sequence ID" value="KAH6598616.1"/>
    <property type="molecule type" value="Genomic_DNA"/>
</dbReference>
<evidence type="ECO:0000313" key="3">
    <source>
        <dbReference type="Proteomes" id="UP001648503"/>
    </source>
</evidence>
<gene>
    <name evidence="2" type="ORF">BASA50_003652</name>
</gene>
<evidence type="ECO:0000259" key="1">
    <source>
        <dbReference type="PROSITE" id="PS51910"/>
    </source>
</evidence>
<proteinExistence type="predicted"/>
<reference evidence="2 3" key="1">
    <citation type="submission" date="2021-02" db="EMBL/GenBank/DDBJ databases">
        <title>Variation within the Batrachochytrium salamandrivorans European outbreak.</title>
        <authorList>
            <person name="Kelly M."/>
            <person name="Pasmans F."/>
            <person name="Shea T.P."/>
            <person name="Munoz J.F."/>
            <person name="Carranza S."/>
            <person name="Cuomo C.A."/>
            <person name="Martel A."/>
        </authorList>
    </citation>
    <scope>NUCLEOTIDE SEQUENCE [LARGE SCALE GENOMIC DNA]</scope>
    <source>
        <strain evidence="2 3">AMFP18/2</strain>
    </source>
</reference>
<protein>
    <recommendedName>
        <fullName evidence="1">GH18 domain-containing protein</fullName>
    </recommendedName>
</protein>
<keyword evidence="3" id="KW-1185">Reference proteome</keyword>
<feature type="domain" description="GH18" evidence="1">
    <location>
        <begin position="120"/>
        <end position="509"/>
    </location>
</feature>
<dbReference type="InterPro" id="IPR001223">
    <property type="entry name" value="Glyco_hydro18_cat"/>
</dbReference>
<dbReference type="PANTHER" id="PTHR11177:SF317">
    <property type="entry name" value="CHITINASE 12-RELATED"/>
    <property type="match status" value="1"/>
</dbReference>
<dbReference type="PROSITE" id="PS51910">
    <property type="entry name" value="GH18_2"/>
    <property type="match status" value="1"/>
</dbReference>
<accession>A0ABQ8FIG8</accession>
<dbReference type="InterPro" id="IPR050314">
    <property type="entry name" value="Glycosyl_Hydrlase_18"/>
</dbReference>
<sequence>MQSCVPCGLDAVPFSSINNRFYYSPSQYPLQKPSQLYSSPGCFCEGDRQGRPNAGDGDAATGAAQDTVPLFATPLTNHIADAYWKQTQVPLPSIPTTSVEDNLMSNPPSAAQVSYGVTGKKLILYHTNWATYDRKFQVRDLPINYISDINYAFIDLVKGPSGFYVPTLSDDWADKDKRFQVPEESVPPLDPSDNGVPSQQYFGNFGQFRNLKQLQPNFSLGMSIGGWSFSKHFSEAVSTPPARQAFVQGVVDLLHRFPGLFQRVDIDWEHVSPPGENYGDGGNGTNPKDGEHFGLFLQLLRSTLDSIAALGHVTITACVTGDPSRMSALPLEIMVQTLASINVMTYDFASSSWGPTASGHQTNLFSTPYASLSVHNAVEGLLARNVPPHKIVIGVTFYSRGFASTDGLGQPSSGVVQDKSWEEGVCDYHSLPRPGASEFWDPQARATYSYDPVKRELNSYDSVESVREKCKYVWDRGLQGIIVWDSSGDHPVNHPRSLTAALYNGLARDPR</sequence>
<dbReference type="CDD" id="cd06548">
    <property type="entry name" value="GH18_chitinase"/>
    <property type="match status" value="1"/>
</dbReference>
<comment type="caution">
    <text evidence="2">The sequence shown here is derived from an EMBL/GenBank/DDBJ whole genome shotgun (WGS) entry which is preliminary data.</text>
</comment>
<dbReference type="SUPFAM" id="SSF54556">
    <property type="entry name" value="Chitinase insertion domain"/>
    <property type="match status" value="1"/>
</dbReference>
<dbReference type="Proteomes" id="UP001648503">
    <property type="component" value="Unassembled WGS sequence"/>
</dbReference>
<organism evidence="2 3">
    <name type="scientific">Batrachochytrium salamandrivorans</name>
    <dbReference type="NCBI Taxonomy" id="1357716"/>
    <lineage>
        <taxon>Eukaryota</taxon>
        <taxon>Fungi</taxon>
        <taxon>Fungi incertae sedis</taxon>
        <taxon>Chytridiomycota</taxon>
        <taxon>Chytridiomycota incertae sedis</taxon>
        <taxon>Chytridiomycetes</taxon>
        <taxon>Rhizophydiales</taxon>
        <taxon>Rhizophydiales incertae sedis</taxon>
        <taxon>Batrachochytrium</taxon>
    </lineage>
</organism>
<dbReference type="SMART" id="SM00636">
    <property type="entry name" value="Glyco_18"/>
    <property type="match status" value="1"/>
</dbReference>
<dbReference type="InterPro" id="IPR017853">
    <property type="entry name" value="GH"/>
</dbReference>
<dbReference type="InterPro" id="IPR011583">
    <property type="entry name" value="Chitinase_II/V-like_cat"/>
</dbReference>
<dbReference type="Pfam" id="PF00704">
    <property type="entry name" value="Glyco_hydro_18"/>
    <property type="match status" value="1"/>
</dbReference>
<evidence type="ECO:0000313" key="2">
    <source>
        <dbReference type="EMBL" id="KAH6598616.1"/>
    </source>
</evidence>
<name>A0ABQ8FIG8_9FUNG</name>
<dbReference type="Gene3D" id="3.20.20.80">
    <property type="entry name" value="Glycosidases"/>
    <property type="match status" value="1"/>
</dbReference>